<sequence length="360" mass="39389">MWNKTRAAELLKIKYPIIQGPFGGNFSSAKLVSTVSNLGGMGSFGLNSCTPEDILRIDKEINNLTKNPYVLNLWVPLKNDPVDNYKKEDFEVLKKAFKSYFEQLQVPLPEMSNPTIQNFELQVEAIFKSKPPVASFIFGIPSKEVIVELKKRGIVAMATATTLEEAMIIEEAGIDIVIASGSEAGGHRASFVKPAEESLTCKRLLVNQIVNKISIPVIAAGGISNGKDIIDILKLGASAVQMGTAFLATNESNASAIHKSKLLTSKPIRTELTKVFTGRLARAISNNLSKDFKNSDQELVAPYPIQSTFLSSLRKVSLEQNNSDFVAYWCGQPSTLLKHTSAEKLFGSLIEEASKEASKY</sequence>
<dbReference type="RefSeq" id="WP_345272717.1">
    <property type="nucleotide sequence ID" value="NZ_BAABJH010000001.1"/>
</dbReference>
<comment type="catalytic activity">
    <reaction evidence="9">
        <text>3 propionate 3-nitronate + 3 O2 + H2O = 3 3-oxopropanoate + 2 nitrate + nitrite + H2O2 + 3 H(+)</text>
        <dbReference type="Rhea" id="RHEA:57332"/>
        <dbReference type="ChEBI" id="CHEBI:15377"/>
        <dbReference type="ChEBI" id="CHEBI:15378"/>
        <dbReference type="ChEBI" id="CHEBI:15379"/>
        <dbReference type="ChEBI" id="CHEBI:16240"/>
        <dbReference type="ChEBI" id="CHEBI:16301"/>
        <dbReference type="ChEBI" id="CHEBI:17632"/>
        <dbReference type="ChEBI" id="CHEBI:33190"/>
        <dbReference type="ChEBI" id="CHEBI:136067"/>
    </reaction>
</comment>
<keyword evidence="3" id="KW-0216">Detoxification</keyword>
<gene>
    <name evidence="10" type="ORF">GCM10023311_07640</name>
</gene>
<keyword evidence="6" id="KW-0560">Oxidoreductase</keyword>
<keyword evidence="11" id="KW-1185">Reference proteome</keyword>
<dbReference type="InterPro" id="IPR013785">
    <property type="entry name" value="Aldolase_TIM"/>
</dbReference>
<protein>
    <recommendedName>
        <fullName evidence="8">Propionate 3-nitronate monooxygenase</fullName>
    </recommendedName>
</protein>
<dbReference type="CDD" id="cd04730">
    <property type="entry name" value="NPD_like"/>
    <property type="match status" value="1"/>
</dbReference>
<dbReference type="EMBL" id="BAABJH010000001">
    <property type="protein sequence ID" value="GAA4886725.1"/>
    <property type="molecule type" value="Genomic_DNA"/>
</dbReference>
<dbReference type="GO" id="GO:0004497">
    <property type="term" value="F:monooxygenase activity"/>
    <property type="evidence" value="ECO:0007669"/>
    <property type="project" value="UniProtKB-KW"/>
</dbReference>
<name>A0ABP9EW74_9FLAO</name>
<evidence type="ECO:0000256" key="1">
    <source>
        <dbReference type="ARBA" id="ARBA00001917"/>
    </source>
</evidence>
<dbReference type="Proteomes" id="UP001500433">
    <property type="component" value="Unassembled WGS sequence"/>
</dbReference>
<evidence type="ECO:0000256" key="7">
    <source>
        <dbReference type="ARBA" id="ARBA00023033"/>
    </source>
</evidence>
<evidence type="ECO:0000256" key="5">
    <source>
        <dbReference type="ARBA" id="ARBA00022643"/>
    </source>
</evidence>
<dbReference type="SUPFAM" id="SSF51412">
    <property type="entry name" value="Inosine monophosphate dehydrogenase (IMPDH)"/>
    <property type="match status" value="1"/>
</dbReference>
<proteinExistence type="inferred from homology"/>
<keyword evidence="5" id="KW-0288">FMN</keyword>
<evidence type="ECO:0000256" key="8">
    <source>
        <dbReference type="ARBA" id="ARBA00031155"/>
    </source>
</evidence>
<dbReference type="PANTHER" id="PTHR42747:SF3">
    <property type="entry name" value="NITRONATE MONOOXYGENASE-RELATED"/>
    <property type="match status" value="1"/>
</dbReference>
<evidence type="ECO:0000256" key="2">
    <source>
        <dbReference type="ARBA" id="ARBA00009881"/>
    </source>
</evidence>
<keyword evidence="7 10" id="KW-0503">Monooxygenase</keyword>
<dbReference type="PANTHER" id="PTHR42747">
    <property type="entry name" value="NITRONATE MONOOXYGENASE-RELATED"/>
    <property type="match status" value="1"/>
</dbReference>
<reference evidence="11" key="1">
    <citation type="journal article" date="2019" name="Int. J. Syst. Evol. Microbiol.">
        <title>The Global Catalogue of Microorganisms (GCM) 10K type strain sequencing project: providing services to taxonomists for standard genome sequencing and annotation.</title>
        <authorList>
            <consortium name="The Broad Institute Genomics Platform"/>
            <consortium name="The Broad Institute Genome Sequencing Center for Infectious Disease"/>
            <person name="Wu L."/>
            <person name="Ma J."/>
        </authorList>
    </citation>
    <scope>NUCLEOTIDE SEQUENCE [LARGE SCALE GENOMIC DNA]</scope>
    <source>
        <strain evidence="11">JCM 18274</strain>
    </source>
</reference>
<comment type="cofactor">
    <cofactor evidence="1">
        <name>FMN</name>
        <dbReference type="ChEBI" id="CHEBI:58210"/>
    </cofactor>
</comment>
<accession>A0ABP9EW74</accession>
<evidence type="ECO:0000256" key="9">
    <source>
        <dbReference type="ARBA" id="ARBA00049401"/>
    </source>
</evidence>
<dbReference type="InterPro" id="IPR004136">
    <property type="entry name" value="NMO"/>
</dbReference>
<evidence type="ECO:0000256" key="6">
    <source>
        <dbReference type="ARBA" id="ARBA00023002"/>
    </source>
</evidence>
<organism evidence="10 11">
    <name type="scientific">Flaviramulus aquimarinus</name>
    <dbReference type="NCBI Taxonomy" id="1170456"/>
    <lineage>
        <taxon>Bacteria</taxon>
        <taxon>Pseudomonadati</taxon>
        <taxon>Bacteroidota</taxon>
        <taxon>Flavobacteriia</taxon>
        <taxon>Flavobacteriales</taxon>
        <taxon>Flavobacteriaceae</taxon>
        <taxon>Flaviramulus</taxon>
    </lineage>
</organism>
<evidence type="ECO:0000256" key="4">
    <source>
        <dbReference type="ARBA" id="ARBA00022630"/>
    </source>
</evidence>
<comment type="caution">
    <text evidence="10">The sequence shown here is derived from an EMBL/GenBank/DDBJ whole genome shotgun (WGS) entry which is preliminary data.</text>
</comment>
<keyword evidence="4" id="KW-0285">Flavoprotein</keyword>
<dbReference type="Gene3D" id="3.20.20.70">
    <property type="entry name" value="Aldolase class I"/>
    <property type="match status" value="1"/>
</dbReference>
<evidence type="ECO:0000313" key="11">
    <source>
        <dbReference type="Proteomes" id="UP001500433"/>
    </source>
</evidence>
<comment type="similarity">
    <text evidence="2">Belongs to the nitronate monooxygenase family. NMO class I subfamily.</text>
</comment>
<dbReference type="Pfam" id="PF03060">
    <property type="entry name" value="NMO"/>
    <property type="match status" value="1"/>
</dbReference>
<evidence type="ECO:0000256" key="3">
    <source>
        <dbReference type="ARBA" id="ARBA00022575"/>
    </source>
</evidence>
<evidence type="ECO:0000313" key="10">
    <source>
        <dbReference type="EMBL" id="GAA4886725.1"/>
    </source>
</evidence>